<dbReference type="SMART" id="SM00989">
    <property type="entry name" value="V4R"/>
    <property type="match status" value="1"/>
</dbReference>
<organism evidence="2 3">
    <name type="scientific">Persephonella marina (strain DSM 14350 / EX-H1)</name>
    <dbReference type="NCBI Taxonomy" id="123214"/>
    <lineage>
        <taxon>Bacteria</taxon>
        <taxon>Pseudomonadati</taxon>
        <taxon>Aquificota</taxon>
        <taxon>Aquificia</taxon>
        <taxon>Aquificales</taxon>
        <taxon>Hydrogenothermaceae</taxon>
        <taxon>Persephonella</taxon>
    </lineage>
</organism>
<reference evidence="2 3" key="1">
    <citation type="journal article" date="2009" name="J. Bacteriol.">
        <title>Complete and draft genome sequences of six members of the Aquificales.</title>
        <authorList>
            <person name="Reysenbach A.L."/>
            <person name="Hamamura N."/>
            <person name="Podar M."/>
            <person name="Griffiths E."/>
            <person name="Ferreira S."/>
            <person name="Hochstein R."/>
            <person name="Heidelberg J."/>
            <person name="Johnson J."/>
            <person name="Mead D."/>
            <person name="Pohorille A."/>
            <person name="Sarmiento M."/>
            <person name="Schweighofer K."/>
            <person name="Seshadri R."/>
            <person name="Voytek M.A."/>
        </authorList>
    </citation>
    <scope>NUCLEOTIDE SEQUENCE [LARGE SCALE GENOMIC DNA]</scope>
    <source>
        <strain evidence="3">DSM 14350 / EX-H1</strain>
    </source>
</reference>
<gene>
    <name evidence="2" type="ordered locus">PERMA_0312</name>
</gene>
<name>C0QTU0_PERMH</name>
<dbReference type="SUPFAM" id="SSF111126">
    <property type="entry name" value="Ligand-binding domain in the NO signalling and Golgi transport"/>
    <property type="match status" value="1"/>
</dbReference>
<proteinExistence type="predicted"/>
<protein>
    <submittedName>
        <fullName evidence="2">V4R domain protein</fullName>
    </submittedName>
</protein>
<dbReference type="Pfam" id="PF02830">
    <property type="entry name" value="V4R"/>
    <property type="match status" value="1"/>
</dbReference>
<dbReference type="eggNOG" id="COG1719">
    <property type="taxonomic scope" value="Bacteria"/>
</dbReference>
<dbReference type="PANTHER" id="PTHR35090">
    <property type="entry name" value="DNA-DIRECTED RNA POLYMERASE SUBUNIT I"/>
    <property type="match status" value="1"/>
</dbReference>
<dbReference type="STRING" id="123214.PERMA_0312"/>
<dbReference type="InterPro" id="IPR004096">
    <property type="entry name" value="V4R"/>
</dbReference>
<dbReference type="Gene3D" id="3.30.1380.20">
    <property type="entry name" value="Trafficking protein particle complex subunit 3"/>
    <property type="match status" value="1"/>
</dbReference>
<dbReference type="AlphaFoldDB" id="C0QTU0"/>
<dbReference type="OrthoDB" id="9788644at2"/>
<sequence>MENVLEQISKVKRDKLGTDIPIVIFRALRHFTSIYASDLLGEKGANILFVNAGRTLGKELGKVLYDQDINRYLSNVSDFVKKEKIGIINVAEFSDEKLVIQLDECITCAGMDNIGKRICFFEVGLVLGIVEYYLGKKLSAFESRCNANGEGVCEVTVILK</sequence>
<dbReference type="PaxDb" id="123214-PERMA_0312"/>
<dbReference type="KEGG" id="pmx:PERMA_0312"/>
<dbReference type="InterPro" id="IPR024096">
    <property type="entry name" value="NO_sig/Golgi_transp_ligand-bd"/>
</dbReference>
<evidence type="ECO:0000313" key="2">
    <source>
        <dbReference type="EMBL" id="ACO04672.1"/>
    </source>
</evidence>
<dbReference type="HOGENOM" id="CLU_128702_0_0_0"/>
<dbReference type="Proteomes" id="UP000001366">
    <property type="component" value="Chromosome"/>
</dbReference>
<evidence type="ECO:0000313" key="3">
    <source>
        <dbReference type="Proteomes" id="UP000001366"/>
    </source>
</evidence>
<accession>C0QTU0</accession>
<dbReference type="EMBL" id="CP001230">
    <property type="protein sequence ID" value="ACO04672.1"/>
    <property type="molecule type" value="Genomic_DNA"/>
</dbReference>
<evidence type="ECO:0000259" key="1">
    <source>
        <dbReference type="SMART" id="SM00989"/>
    </source>
</evidence>
<dbReference type="PANTHER" id="PTHR35090:SF2">
    <property type="entry name" value="ARSR FAMILY TRANSCRIPTIONAL REGULATOR"/>
    <property type="match status" value="1"/>
</dbReference>
<dbReference type="RefSeq" id="WP_012676909.1">
    <property type="nucleotide sequence ID" value="NC_012440.1"/>
</dbReference>
<feature type="domain" description="4-vinyl reductase 4VR" evidence="1">
    <location>
        <begin position="97"/>
        <end position="159"/>
    </location>
</feature>
<keyword evidence="3" id="KW-1185">Reference proteome</keyword>